<dbReference type="GO" id="GO:0003723">
    <property type="term" value="F:RNA binding"/>
    <property type="evidence" value="ECO:0007669"/>
    <property type="project" value="InterPro"/>
</dbReference>
<evidence type="ECO:0008006" key="8">
    <source>
        <dbReference type="Google" id="ProtNLM"/>
    </source>
</evidence>
<dbReference type="EMBL" id="ML986493">
    <property type="protein sequence ID" value="KAF2276333.1"/>
    <property type="molecule type" value="Genomic_DNA"/>
</dbReference>
<dbReference type="Gene3D" id="2.40.50.140">
    <property type="entry name" value="Nucleic acid-binding proteins"/>
    <property type="match status" value="1"/>
</dbReference>
<reference evidence="6" key="1">
    <citation type="journal article" date="2020" name="Stud. Mycol.">
        <title>101 Dothideomycetes genomes: a test case for predicting lifestyles and emergence of pathogens.</title>
        <authorList>
            <person name="Haridas S."/>
            <person name="Albert R."/>
            <person name="Binder M."/>
            <person name="Bloem J."/>
            <person name="Labutti K."/>
            <person name="Salamov A."/>
            <person name="Andreopoulos B."/>
            <person name="Baker S."/>
            <person name="Barry K."/>
            <person name="Bills G."/>
            <person name="Bluhm B."/>
            <person name="Cannon C."/>
            <person name="Castanera R."/>
            <person name="Culley D."/>
            <person name="Daum C."/>
            <person name="Ezra D."/>
            <person name="Gonzalez J."/>
            <person name="Henrissat B."/>
            <person name="Kuo A."/>
            <person name="Liang C."/>
            <person name="Lipzen A."/>
            <person name="Lutzoni F."/>
            <person name="Magnuson J."/>
            <person name="Mondo S."/>
            <person name="Nolan M."/>
            <person name="Ohm R."/>
            <person name="Pangilinan J."/>
            <person name="Park H.-J."/>
            <person name="Ramirez L."/>
            <person name="Alfaro M."/>
            <person name="Sun H."/>
            <person name="Tritt A."/>
            <person name="Yoshinaga Y."/>
            <person name="Zwiers L.-H."/>
            <person name="Turgeon B."/>
            <person name="Goodwin S."/>
            <person name="Spatafora J."/>
            <person name="Crous P."/>
            <person name="Grigoriev I."/>
        </authorList>
    </citation>
    <scope>NUCLEOTIDE SEQUENCE</scope>
    <source>
        <strain evidence="6">CBS 379.55</strain>
    </source>
</reference>
<dbReference type="InterPro" id="IPR025721">
    <property type="entry name" value="Exosome_cplx_N_dom"/>
</dbReference>
<evidence type="ECO:0000256" key="1">
    <source>
        <dbReference type="ARBA" id="ARBA00004604"/>
    </source>
</evidence>
<evidence type="ECO:0000313" key="7">
    <source>
        <dbReference type="Proteomes" id="UP000800097"/>
    </source>
</evidence>
<feature type="domain" description="Exosome complex component N-terminal" evidence="5">
    <location>
        <begin position="6"/>
        <end position="41"/>
    </location>
</feature>
<keyword evidence="2" id="KW-0963">Cytoplasm</keyword>
<evidence type="ECO:0000259" key="4">
    <source>
        <dbReference type="Pfam" id="PF10447"/>
    </source>
</evidence>
<keyword evidence="7" id="KW-1185">Reference proteome</keyword>
<comment type="subcellular location">
    <subcellularLocation>
        <location evidence="1">Nucleus</location>
        <location evidence="1">Nucleolus</location>
    </subcellularLocation>
</comment>
<evidence type="ECO:0000256" key="3">
    <source>
        <dbReference type="ARBA" id="ARBA00022835"/>
    </source>
</evidence>
<dbReference type="GO" id="GO:0005730">
    <property type="term" value="C:nucleolus"/>
    <property type="evidence" value="ECO:0007669"/>
    <property type="project" value="UniProtKB-SubCell"/>
</dbReference>
<dbReference type="GO" id="GO:0005737">
    <property type="term" value="C:cytoplasm"/>
    <property type="evidence" value="ECO:0007669"/>
    <property type="project" value="TreeGrafter"/>
</dbReference>
<dbReference type="GeneID" id="54551512"/>
<evidence type="ECO:0000259" key="5">
    <source>
        <dbReference type="Pfam" id="PF14382"/>
    </source>
</evidence>
<dbReference type="GO" id="GO:0000176">
    <property type="term" value="C:nuclear exosome (RNase complex)"/>
    <property type="evidence" value="ECO:0007669"/>
    <property type="project" value="TreeGrafter"/>
</dbReference>
<dbReference type="Pfam" id="PF10447">
    <property type="entry name" value="EXOSC1"/>
    <property type="match status" value="1"/>
</dbReference>
<dbReference type="Gene3D" id="2.40.50.100">
    <property type="match status" value="1"/>
</dbReference>
<dbReference type="PANTHER" id="PTHR12686:SF8">
    <property type="entry name" value="EXOSOME COMPLEX COMPONENT CSL4"/>
    <property type="match status" value="1"/>
</dbReference>
<dbReference type="InterPro" id="IPR019495">
    <property type="entry name" value="EXOSC1_C"/>
</dbReference>
<evidence type="ECO:0000313" key="6">
    <source>
        <dbReference type="EMBL" id="KAF2276333.1"/>
    </source>
</evidence>
<dbReference type="InterPro" id="IPR039771">
    <property type="entry name" value="Csl4"/>
</dbReference>
<evidence type="ECO:0000256" key="2">
    <source>
        <dbReference type="ARBA" id="ARBA00022490"/>
    </source>
</evidence>
<feature type="domain" description="Exosome complex component CSL4 C-terminal" evidence="4">
    <location>
        <begin position="114"/>
        <end position="152"/>
    </location>
</feature>
<sequence length="207" mass="21915">MTLPSIALPGQLLGPVTNYLPGPGTHIHNSQVYASIAGAVTSKSTPNGKSPPLLCISRPPPASSTSPGILGPSSGSGASILPEVSSTVLARVTRLGPRFASLDILVVDSSVCSTSFLAQIRREDIRATEKDKVKVEESFRVGDIVRAEVISLGDQSAGYYLSTARNELGVVLAWGVEGRLLEPVSWREVRDPVTGRRETRKVAKPFA</sequence>
<proteinExistence type="predicted"/>
<accession>A0A6A6JJM3</accession>
<dbReference type="RefSeq" id="XP_033653872.1">
    <property type="nucleotide sequence ID" value="XM_033798337.1"/>
</dbReference>
<dbReference type="OrthoDB" id="440760at2759"/>
<dbReference type="CDD" id="cd05791">
    <property type="entry name" value="S1_CSL4"/>
    <property type="match status" value="1"/>
</dbReference>
<dbReference type="SUPFAM" id="SSF50249">
    <property type="entry name" value="Nucleic acid-binding proteins"/>
    <property type="match status" value="1"/>
</dbReference>
<dbReference type="GO" id="GO:0006396">
    <property type="term" value="P:RNA processing"/>
    <property type="evidence" value="ECO:0007669"/>
    <property type="project" value="InterPro"/>
</dbReference>
<dbReference type="InterPro" id="IPR012340">
    <property type="entry name" value="NA-bd_OB-fold"/>
</dbReference>
<dbReference type="AlphaFoldDB" id="A0A6A6JJM3"/>
<dbReference type="SUPFAM" id="SSF110324">
    <property type="entry name" value="Ribosomal L27 protein-like"/>
    <property type="match status" value="1"/>
</dbReference>
<protein>
    <recommendedName>
        <fullName evidence="8">S1 motif domain-containing protein</fullName>
    </recommendedName>
</protein>
<dbReference type="PANTHER" id="PTHR12686">
    <property type="entry name" value="3'-5' EXORIBONUCLEASE CSL4-RELATED"/>
    <property type="match status" value="1"/>
</dbReference>
<keyword evidence="3" id="KW-0271">Exosome</keyword>
<organism evidence="6 7">
    <name type="scientific">Westerdykella ornata</name>
    <dbReference type="NCBI Taxonomy" id="318751"/>
    <lineage>
        <taxon>Eukaryota</taxon>
        <taxon>Fungi</taxon>
        <taxon>Dikarya</taxon>
        <taxon>Ascomycota</taxon>
        <taxon>Pezizomycotina</taxon>
        <taxon>Dothideomycetes</taxon>
        <taxon>Pleosporomycetidae</taxon>
        <taxon>Pleosporales</taxon>
        <taxon>Sporormiaceae</taxon>
        <taxon>Westerdykella</taxon>
    </lineage>
</organism>
<name>A0A6A6JJM3_WESOR</name>
<gene>
    <name evidence="6" type="ORF">EI97DRAFT_433172</name>
</gene>
<dbReference type="Pfam" id="PF14382">
    <property type="entry name" value="ECR1_N"/>
    <property type="match status" value="1"/>
</dbReference>
<dbReference type="Proteomes" id="UP000800097">
    <property type="component" value="Unassembled WGS sequence"/>
</dbReference>